<dbReference type="Pfam" id="PF13976">
    <property type="entry name" value="gag_pre-integrs"/>
    <property type="match status" value="1"/>
</dbReference>
<feature type="compositionally biased region" description="Basic and acidic residues" evidence="2">
    <location>
        <begin position="257"/>
        <end position="266"/>
    </location>
</feature>
<evidence type="ECO:0000313" key="5">
    <source>
        <dbReference type="Proteomes" id="UP000694005"/>
    </source>
</evidence>
<dbReference type="InterPro" id="IPR036397">
    <property type="entry name" value="RNaseH_sf"/>
</dbReference>
<sequence length="916" mass="103192">MVMIPVTLKGPNYLTWARLAKTALGGRGLWEVVEEGRPTKKTVLGEDGKEVVIADAGEKKKGQEDLMVLSIIQNSLAPSLQEAYAFCETSKELWDTLKKVYANKSNISKVYEVKGAINSLSQEDTDFDAHFGKFRSLWAELEMLRPATVDPDVLHERREQDKIQKEHGSVGLFKRKGEMVMANQAEGAENKPAGVANKGYYKPEDRKVWVCDHCKKKGHGKDKCWILHPHLKPAKFRTEGRANYSGDIGETSNRSQAVEEKKQGHDDTIKKSDIEALIKALKESGNTLGTSLNATYHTPRGLFTSYQVAHQTERVKPLVIDSGASHHMISDVNLISNIEPVIGNVMIANGDKIPIKGVGTLKLFDKDSKAFYMPTFASNLLSVKRATTDLNCNVIFSPNEVVFQDIETLKLIGKGVTKGDLYLLEDAKTPSYLSSAFSSIPVLDHDVLWHARLGHPHSRALNLSLPDISFKNDGCEACILGKHCKTVFPKSSTIYENCFDLIHSDVWTAPCISRENHKYFVTFIDQKSKYTWLTMIPTKDRVLDAFINFQTYITNQFNVKIKVFRSDNGGEYTSHGFKNYLAKHGILHQTSCPYTPQQNGVAERKNRHLMGVARSMMFQTNVPKRFWSDAVMTACYLINRTPTRILGDLTPYKVMNKRKPSIDHLRVFGCLCYVLQPDGQRNKLEPRSTKAVFLGYSTTQKGYKCYVPEARKVLVSRDVKFVESRGYFEKKSWDELKDLSQPSSDRADTLRRLMQNLGISLFPSAGTQETGAVPETVRAPQDSTTTPHPHPDPEWGNNNDHEAEGNDPNVHDPDEQMQQEADQTTDVNSGGVESSGQEDVQEVQQLRRSTRERKPVSNWNNTRVYFNAEAVAHPPSAVCSLAYYPEEHQAFVGSLDQEWIPRTYAEAMDNDEWRSQ</sequence>
<organism evidence="4 5">
    <name type="scientific">Brassica campestris</name>
    <name type="common">Field mustard</name>
    <dbReference type="NCBI Taxonomy" id="3711"/>
    <lineage>
        <taxon>Eukaryota</taxon>
        <taxon>Viridiplantae</taxon>
        <taxon>Streptophyta</taxon>
        <taxon>Embryophyta</taxon>
        <taxon>Tracheophyta</taxon>
        <taxon>Spermatophyta</taxon>
        <taxon>Magnoliopsida</taxon>
        <taxon>eudicotyledons</taxon>
        <taxon>Gunneridae</taxon>
        <taxon>Pentapetalae</taxon>
        <taxon>rosids</taxon>
        <taxon>malvids</taxon>
        <taxon>Brassicales</taxon>
        <taxon>Brassicaceae</taxon>
        <taxon>Brassiceae</taxon>
        <taxon>Brassica</taxon>
    </lineage>
</organism>
<accession>A0A8D9GXK0</accession>
<feature type="compositionally biased region" description="Basic and acidic residues" evidence="2">
    <location>
        <begin position="789"/>
        <end position="814"/>
    </location>
</feature>
<gene>
    <name evidence="4" type="ORF">BRAPAZ1V2_A01P30060.2</name>
</gene>
<dbReference type="PANTHER" id="PTHR42648">
    <property type="entry name" value="TRANSPOSASE, PUTATIVE-RELATED"/>
    <property type="match status" value="1"/>
</dbReference>
<dbReference type="GO" id="GO:0008233">
    <property type="term" value="F:peptidase activity"/>
    <property type="evidence" value="ECO:0007669"/>
    <property type="project" value="UniProtKB-KW"/>
</dbReference>
<feature type="domain" description="Integrase catalytic" evidence="3">
    <location>
        <begin position="485"/>
        <end position="659"/>
    </location>
</feature>
<keyword evidence="1" id="KW-0378">Hydrolase</keyword>
<dbReference type="InterPro" id="IPR054722">
    <property type="entry name" value="PolX-like_BBD"/>
</dbReference>
<dbReference type="EMBL" id="LS974617">
    <property type="protein sequence ID" value="CAG7888930.1"/>
    <property type="molecule type" value="Genomic_DNA"/>
</dbReference>
<dbReference type="InterPro" id="IPR057670">
    <property type="entry name" value="SH3_retrovirus"/>
</dbReference>
<name>A0A8D9GXK0_BRACM</name>
<dbReference type="GO" id="GO:0003676">
    <property type="term" value="F:nucleic acid binding"/>
    <property type="evidence" value="ECO:0007669"/>
    <property type="project" value="InterPro"/>
</dbReference>
<evidence type="ECO:0000256" key="1">
    <source>
        <dbReference type="ARBA" id="ARBA00022670"/>
    </source>
</evidence>
<proteinExistence type="predicted"/>
<dbReference type="Gene3D" id="3.30.420.10">
    <property type="entry name" value="Ribonuclease H-like superfamily/Ribonuclease H"/>
    <property type="match status" value="1"/>
</dbReference>
<protein>
    <recommendedName>
        <fullName evidence="3">Integrase catalytic domain-containing protein</fullName>
    </recommendedName>
</protein>
<dbReference type="GO" id="GO:0015074">
    <property type="term" value="P:DNA integration"/>
    <property type="evidence" value="ECO:0007669"/>
    <property type="project" value="InterPro"/>
</dbReference>
<dbReference type="InterPro" id="IPR025724">
    <property type="entry name" value="GAG-pre-integrase_dom"/>
</dbReference>
<feature type="region of interest" description="Disordered" evidence="2">
    <location>
        <begin position="242"/>
        <end position="266"/>
    </location>
</feature>
<reference evidence="4 5" key="1">
    <citation type="submission" date="2021-07" db="EMBL/GenBank/DDBJ databases">
        <authorList>
            <consortium name="Genoscope - CEA"/>
            <person name="William W."/>
        </authorList>
    </citation>
    <scope>NUCLEOTIDE SEQUENCE [LARGE SCALE GENOMIC DNA]</scope>
</reference>
<dbReference type="GO" id="GO:0006508">
    <property type="term" value="P:proteolysis"/>
    <property type="evidence" value="ECO:0007669"/>
    <property type="project" value="UniProtKB-KW"/>
</dbReference>
<dbReference type="Pfam" id="PF00665">
    <property type="entry name" value="rve"/>
    <property type="match status" value="1"/>
</dbReference>
<feature type="region of interest" description="Disordered" evidence="2">
    <location>
        <begin position="778"/>
        <end position="855"/>
    </location>
</feature>
<dbReference type="AlphaFoldDB" id="A0A8D9GXK0"/>
<dbReference type="Pfam" id="PF25597">
    <property type="entry name" value="SH3_retrovirus"/>
    <property type="match status" value="1"/>
</dbReference>
<dbReference type="PANTHER" id="PTHR42648:SF28">
    <property type="entry name" value="TRANSPOSON-ENCODED PROTEIN WITH RIBONUCLEASE H-LIKE AND RETROVIRUS ZINC FINGER-LIKE DOMAINS"/>
    <property type="match status" value="1"/>
</dbReference>
<evidence type="ECO:0000313" key="4">
    <source>
        <dbReference type="EMBL" id="CAG7888930.1"/>
    </source>
</evidence>
<dbReference type="Pfam" id="PF14223">
    <property type="entry name" value="Retrotran_gag_2"/>
    <property type="match status" value="1"/>
</dbReference>
<dbReference type="SUPFAM" id="SSF53098">
    <property type="entry name" value="Ribonuclease H-like"/>
    <property type="match status" value="1"/>
</dbReference>
<dbReference type="InterPro" id="IPR001584">
    <property type="entry name" value="Integrase_cat-core"/>
</dbReference>
<keyword evidence="1" id="KW-0645">Protease</keyword>
<dbReference type="Pfam" id="PF22936">
    <property type="entry name" value="Pol_BBD"/>
    <property type="match status" value="1"/>
</dbReference>
<dbReference type="Gramene" id="A01p30060.2_BraZ1">
    <property type="protein sequence ID" value="A01p30060.2_BraZ1.CDS"/>
    <property type="gene ID" value="A01g30060.2_BraZ1"/>
</dbReference>
<dbReference type="InterPro" id="IPR012337">
    <property type="entry name" value="RNaseH-like_sf"/>
</dbReference>
<feature type="compositionally biased region" description="Polar residues" evidence="2">
    <location>
        <begin position="816"/>
        <end position="847"/>
    </location>
</feature>
<dbReference type="Proteomes" id="UP000694005">
    <property type="component" value="Chromosome A01"/>
</dbReference>
<dbReference type="InterPro" id="IPR039537">
    <property type="entry name" value="Retrotran_Ty1/copia-like"/>
</dbReference>
<evidence type="ECO:0000259" key="3">
    <source>
        <dbReference type="PROSITE" id="PS50994"/>
    </source>
</evidence>
<evidence type="ECO:0000256" key="2">
    <source>
        <dbReference type="SAM" id="MobiDB-lite"/>
    </source>
</evidence>
<dbReference type="PROSITE" id="PS50994">
    <property type="entry name" value="INTEGRASE"/>
    <property type="match status" value="1"/>
</dbReference>